<dbReference type="GO" id="GO:0008324">
    <property type="term" value="F:monoatomic cation transmembrane transporter activity"/>
    <property type="evidence" value="ECO:0007669"/>
    <property type="project" value="InterPro"/>
</dbReference>
<comment type="subcellular location">
    <subcellularLocation>
        <location evidence="1">Cell membrane</location>
        <topology evidence="1">Multi-pass membrane protein</topology>
    </subcellularLocation>
</comment>
<keyword evidence="8 9" id="KW-0472">Membrane</keyword>
<evidence type="ECO:0000256" key="3">
    <source>
        <dbReference type="ARBA" id="ARBA00022448"/>
    </source>
</evidence>
<sequence length="160" mass="17438">MWPAFCQAIIFLVMLIGGCAGSTAGGIKVARVLILLKVLRREVKRIIHPRVVDTIYMGGRIVEEQVLSSATLYFFIYTMVVIISTIIVSLDEFSFTVSFSAAMTCAGNVGPGIDVIGPSGNFSSGSPISKVVLCFTMLFGRLELMPMLVLLMYPFSKNSR</sequence>
<dbReference type="PANTHER" id="PTHR32024">
    <property type="entry name" value="TRK SYSTEM POTASSIUM UPTAKE PROTEIN TRKG-RELATED"/>
    <property type="match status" value="1"/>
</dbReference>
<evidence type="ECO:0000256" key="1">
    <source>
        <dbReference type="ARBA" id="ARBA00004651"/>
    </source>
</evidence>
<organism evidence="10">
    <name type="scientific">bioreactor metagenome</name>
    <dbReference type="NCBI Taxonomy" id="1076179"/>
    <lineage>
        <taxon>unclassified sequences</taxon>
        <taxon>metagenomes</taxon>
        <taxon>ecological metagenomes</taxon>
    </lineage>
</organism>
<gene>
    <name evidence="10" type="primary">trkG_20</name>
    <name evidence="10" type="ORF">SDC9_203881</name>
</gene>
<evidence type="ECO:0000256" key="2">
    <source>
        <dbReference type="ARBA" id="ARBA00009137"/>
    </source>
</evidence>
<keyword evidence="3" id="KW-0813">Transport</keyword>
<comment type="caution">
    <text evidence="10">The sequence shown here is derived from an EMBL/GenBank/DDBJ whole genome shotgun (WGS) entry which is preliminary data.</text>
</comment>
<evidence type="ECO:0000256" key="6">
    <source>
        <dbReference type="ARBA" id="ARBA00022989"/>
    </source>
</evidence>
<dbReference type="GO" id="GO:0005886">
    <property type="term" value="C:plasma membrane"/>
    <property type="evidence" value="ECO:0007669"/>
    <property type="project" value="UniProtKB-SubCell"/>
</dbReference>
<dbReference type="AlphaFoldDB" id="A0A645IXN3"/>
<keyword evidence="4" id="KW-1003">Cell membrane</keyword>
<evidence type="ECO:0000256" key="4">
    <source>
        <dbReference type="ARBA" id="ARBA00022475"/>
    </source>
</evidence>
<dbReference type="InterPro" id="IPR003445">
    <property type="entry name" value="Cat_transpt"/>
</dbReference>
<proteinExistence type="inferred from homology"/>
<evidence type="ECO:0000313" key="10">
    <source>
        <dbReference type="EMBL" id="MPN56195.1"/>
    </source>
</evidence>
<evidence type="ECO:0000256" key="9">
    <source>
        <dbReference type="SAM" id="Phobius"/>
    </source>
</evidence>
<feature type="transmembrane region" description="Helical" evidence="9">
    <location>
        <begin position="70"/>
        <end position="90"/>
    </location>
</feature>
<keyword evidence="5 9" id="KW-0812">Transmembrane</keyword>
<accession>A0A645IXN3</accession>
<evidence type="ECO:0000256" key="7">
    <source>
        <dbReference type="ARBA" id="ARBA00023065"/>
    </source>
</evidence>
<dbReference type="EMBL" id="VSSQ01126248">
    <property type="protein sequence ID" value="MPN56195.1"/>
    <property type="molecule type" value="Genomic_DNA"/>
</dbReference>
<reference evidence="10" key="1">
    <citation type="submission" date="2019-08" db="EMBL/GenBank/DDBJ databases">
        <authorList>
            <person name="Kucharzyk K."/>
            <person name="Murdoch R.W."/>
            <person name="Higgins S."/>
            <person name="Loffler F."/>
        </authorList>
    </citation>
    <scope>NUCLEOTIDE SEQUENCE</scope>
</reference>
<dbReference type="GO" id="GO:0030001">
    <property type="term" value="P:metal ion transport"/>
    <property type="evidence" value="ECO:0007669"/>
    <property type="project" value="UniProtKB-ARBA"/>
</dbReference>
<dbReference type="Pfam" id="PF02386">
    <property type="entry name" value="TrkH"/>
    <property type="match status" value="1"/>
</dbReference>
<name>A0A645IXN3_9ZZZZ</name>
<keyword evidence="7" id="KW-0406">Ion transport</keyword>
<comment type="similarity">
    <text evidence="2">Belongs to the TrkH potassium transport family.</text>
</comment>
<feature type="transmembrane region" description="Helical" evidence="9">
    <location>
        <begin position="131"/>
        <end position="155"/>
    </location>
</feature>
<dbReference type="PANTHER" id="PTHR32024:SF2">
    <property type="entry name" value="TRK SYSTEM POTASSIUM UPTAKE PROTEIN TRKG-RELATED"/>
    <property type="match status" value="1"/>
</dbReference>
<protein>
    <submittedName>
        <fullName evidence="10">Trk system potassium uptake protein TrkG</fullName>
    </submittedName>
</protein>
<keyword evidence="6 9" id="KW-1133">Transmembrane helix</keyword>
<evidence type="ECO:0000256" key="8">
    <source>
        <dbReference type="ARBA" id="ARBA00023136"/>
    </source>
</evidence>
<evidence type="ECO:0000256" key="5">
    <source>
        <dbReference type="ARBA" id="ARBA00022692"/>
    </source>
</evidence>